<dbReference type="AlphaFoldDB" id="A0A1D1W1J4"/>
<dbReference type="InterPro" id="IPR001810">
    <property type="entry name" value="F-box_dom"/>
</dbReference>
<evidence type="ECO:0000259" key="2">
    <source>
        <dbReference type="PROSITE" id="PS50181"/>
    </source>
</evidence>
<protein>
    <recommendedName>
        <fullName evidence="2">F-box domain-containing protein</fullName>
    </recommendedName>
</protein>
<proteinExistence type="predicted"/>
<dbReference type="EMBL" id="BDGG01000015">
    <property type="protein sequence ID" value="GAV07445.1"/>
    <property type="molecule type" value="Genomic_DNA"/>
</dbReference>
<evidence type="ECO:0000313" key="4">
    <source>
        <dbReference type="Proteomes" id="UP000186922"/>
    </source>
</evidence>
<dbReference type="PROSITE" id="PS50181">
    <property type="entry name" value="FBOX"/>
    <property type="match status" value="1"/>
</dbReference>
<dbReference type="Proteomes" id="UP000186922">
    <property type="component" value="Unassembled WGS sequence"/>
</dbReference>
<feature type="compositionally biased region" description="Polar residues" evidence="1">
    <location>
        <begin position="71"/>
        <end position="86"/>
    </location>
</feature>
<gene>
    <name evidence="3" type="primary">RvY_17278-1</name>
    <name evidence="3" type="synonym">RvY_17278.1</name>
    <name evidence="3" type="ORF">RvY_17278</name>
</gene>
<accession>A0A1D1W1J4</accession>
<organism evidence="3 4">
    <name type="scientific">Ramazzottius varieornatus</name>
    <name type="common">Water bear</name>
    <name type="synonym">Tardigrade</name>
    <dbReference type="NCBI Taxonomy" id="947166"/>
    <lineage>
        <taxon>Eukaryota</taxon>
        <taxon>Metazoa</taxon>
        <taxon>Ecdysozoa</taxon>
        <taxon>Tardigrada</taxon>
        <taxon>Eutardigrada</taxon>
        <taxon>Parachela</taxon>
        <taxon>Hypsibioidea</taxon>
        <taxon>Ramazzottiidae</taxon>
        <taxon>Ramazzottius</taxon>
    </lineage>
</organism>
<sequence>MMEQWKKRFARRIAPPGWRRKEDCEEFIPSFPAVVIVPDMGSQVDRPVAAPRRVLPPSNLYPLDFPRPYSSPDSSNPQSPTTELPFQNLTNVPVDKLIDLNFDEPFPASDFHSAAVTQNTSLNLFPTGIVIENLLLKLPLPIQGYVLSLLPLQDIVSLSRTSKDHLA</sequence>
<comment type="caution">
    <text evidence="3">The sequence shown here is derived from an EMBL/GenBank/DDBJ whole genome shotgun (WGS) entry which is preliminary data.</text>
</comment>
<feature type="domain" description="F-box" evidence="2">
    <location>
        <begin position="132"/>
        <end position="167"/>
    </location>
</feature>
<dbReference type="Pfam" id="PF00646">
    <property type="entry name" value="F-box"/>
    <property type="match status" value="1"/>
</dbReference>
<evidence type="ECO:0000313" key="3">
    <source>
        <dbReference type="EMBL" id="GAV07445.1"/>
    </source>
</evidence>
<keyword evidence="4" id="KW-1185">Reference proteome</keyword>
<feature type="region of interest" description="Disordered" evidence="1">
    <location>
        <begin position="61"/>
        <end position="86"/>
    </location>
</feature>
<evidence type="ECO:0000256" key="1">
    <source>
        <dbReference type="SAM" id="MobiDB-lite"/>
    </source>
</evidence>
<name>A0A1D1W1J4_RAMVA</name>
<reference evidence="3 4" key="1">
    <citation type="journal article" date="2016" name="Nat. Commun.">
        <title>Extremotolerant tardigrade genome and improved radiotolerance of human cultured cells by tardigrade-unique protein.</title>
        <authorList>
            <person name="Hashimoto T."/>
            <person name="Horikawa D.D."/>
            <person name="Saito Y."/>
            <person name="Kuwahara H."/>
            <person name="Kozuka-Hata H."/>
            <person name="Shin-I T."/>
            <person name="Minakuchi Y."/>
            <person name="Ohishi K."/>
            <person name="Motoyama A."/>
            <person name="Aizu T."/>
            <person name="Enomoto A."/>
            <person name="Kondo K."/>
            <person name="Tanaka S."/>
            <person name="Hara Y."/>
            <person name="Koshikawa S."/>
            <person name="Sagara H."/>
            <person name="Miura T."/>
            <person name="Yokobori S."/>
            <person name="Miyagawa K."/>
            <person name="Suzuki Y."/>
            <person name="Kubo T."/>
            <person name="Oyama M."/>
            <person name="Kohara Y."/>
            <person name="Fujiyama A."/>
            <person name="Arakawa K."/>
            <person name="Katayama T."/>
            <person name="Toyoda A."/>
            <person name="Kunieda T."/>
        </authorList>
    </citation>
    <scope>NUCLEOTIDE SEQUENCE [LARGE SCALE GENOMIC DNA]</scope>
    <source>
        <strain evidence="3 4">YOKOZUNA-1</strain>
    </source>
</reference>